<keyword evidence="2" id="KW-0812">Transmembrane</keyword>
<dbReference type="Proteomes" id="UP000185478">
    <property type="component" value="Chromosome"/>
</dbReference>
<dbReference type="InterPro" id="IPR013783">
    <property type="entry name" value="Ig-like_fold"/>
</dbReference>
<dbReference type="EMBL" id="CP009245">
    <property type="protein sequence ID" value="APT83783.1"/>
    <property type="molecule type" value="Genomic_DNA"/>
</dbReference>
<dbReference type="STRING" id="1431546.CAQU_00280"/>
<keyword evidence="2" id="KW-0472">Membrane</keyword>
<evidence type="ECO:0000256" key="1">
    <source>
        <dbReference type="SAM" id="MobiDB-lite"/>
    </source>
</evidence>
<evidence type="ECO:0000256" key="2">
    <source>
        <dbReference type="SAM" id="Phobius"/>
    </source>
</evidence>
<dbReference type="KEGG" id="caqu:CAQU_00280"/>
<dbReference type="Gene3D" id="2.60.40.10">
    <property type="entry name" value="Immunoglobulins"/>
    <property type="match status" value="1"/>
</dbReference>
<keyword evidence="6" id="KW-1185">Reference proteome</keyword>
<dbReference type="Pfam" id="PF19403">
    <property type="entry name" value="SpaA_2"/>
    <property type="match status" value="1"/>
</dbReference>
<dbReference type="GO" id="GO:0005975">
    <property type="term" value="P:carbohydrate metabolic process"/>
    <property type="evidence" value="ECO:0007669"/>
    <property type="project" value="UniProtKB-ARBA"/>
</dbReference>
<dbReference type="Pfam" id="PF17802">
    <property type="entry name" value="SpaA"/>
    <property type="match status" value="1"/>
</dbReference>
<feature type="region of interest" description="Disordered" evidence="1">
    <location>
        <begin position="1040"/>
        <end position="1089"/>
    </location>
</feature>
<evidence type="ECO:0008006" key="7">
    <source>
        <dbReference type="Google" id="ProtNLM"/>
    </source>
</evidence>
<feature type="domain" description="SpaA-like prealbumin fold" evidence="4">
    <location>
        <begin position="735"/>
        <end position="826"/>
    </location>
</feature>
<keyword evidence="2" id="KW-1133">Transmembrane helix</keyword>
<dbReference type="InterPro" id="IPR041033">
    <property type="entry name" value="SpaA_PFL_dom_1"/>
</dbReference>
<feature type="domain" description="SpaA-like prealbumin fold" evidence="3">
    <location>
        <begin position="1497"/>
        <end position="1608"/>
    </location>
</feature>
<feature type="transmembrane region" description="Helical" evidence="2">
    <location>
        <begin position="1665"/>
        <end position="1686"/>
    </location>
</feature>
<organism evidence="5 6">
    <name type="scientific">Corynebacterium aquilae DSM 44791</name>
    <dbReference type="NCBI Taxonomy" id="1431546"/>
    <lineage>
        <taxon>Bacteria</taxon>
        <taxon>Bacillati</taxon>
        <taxon>Actinomycetota</taxon>
        <taxon>Actinomycetes</taxon>
        <taxon>Mycobacteriales</taxon>
        <taxon>Corynebacteriaceae</taxon>
        <taxon>Corynebacterium</taxon>
    </lineage>
</organism>
<dbReference type="InterPro" id="IPR045826">
    <property type="entry name" value="SpaA_PFL_dom_2"/>
</dbReference>
<evidence type="ECO:0000313" key="6">
    <source>
        <dbReference type="Proteomes" id="UP000185478"/>
    </source>
</evidence>
<evidence type="ECO:0000313" key="5">
    <source>
        <dbReference type="EMBL" id="APT83783.1"/>
    </source>
</evidence>
<feature type="compositionally biased region" description="Polar residues" evidence="1">
    <location>
        <begin position="1040"/>
        <end position="1050"/>
    </location>
</feature>
<name>A0A1L7CDA9_9CORY</name>
<proteinExistence type="predicted"/>
<reference evidence="5 6" key="1">
    <citation type="submission" date="2014-08" db="EMBL/GenBank/DDBJ databases">
        <title>Complete genome sequence of Corynebacterium aquilae S-613T(T) (=DSM 44791(T)), isolated from the choana of a healthy golden eagle.</title>
        <authorList>
            <person name="Ruckert C."/>
            <person name="Albersmeier A."/>
            <person name="Winkler A."/>
            <person name="Kalinowski J."/>
        </authorList>
    </citation>
    <scope>NUCLEOTIDE SEQUENCE [LARGE SCALE GENOMIC DNA]</scope>
    <source>
        <strain evidence="5 6">S-613</strain>
    </source>
</reference>
<evidence type="ECO:0000259" key="4">
    <source>
        <dbReference type="Pfam" id="PF19403"/>
    </source>
</evidence>
<dbReference type="SUPFAM" id="SSF101898">
    <property type="entry name" value="NHL repeat"/>
    <property type="match status" value="1"/>
</dbReference>
<protein>
    <recommendedName>
        <fullName evidence="7">Prealbumin-like fold domain-containing protein</fullName>
    </recommendedName>
</protein>
<gene>
    <name evidence="5" type="ORF">CAQU_00280</name>
</gene>
<accession>A0A1L7CDA9</accession>
<feature type="compositionally biased region" description="Polar residues" evidence="1">
    <location>
        <begin position="1067"/>
        <end position="1084"/>
    </location>
</feature>
<sequence length="1695" mass="179659">MEKVGDNTWVYTVKANDVSGFEATFTGEAKVKEDAPGGSVISADTSFTFEPGTNKVGMTEITKQVVPTNGDVCTGYAKYTSKIPADSLGSWLADLKFAYNPAVATLDELPDNLSDLFAAASDPNARNSIKVTFPPAVANSPEGASWLESLKSGGVIDKNDTTKPLYGVDPKLDIPGMVFKDSINWKYDPKVWTGVDSWLGTGVTVEVHRGYNYANCKNNIATDGDVSRLNAFGVQYDMGRAQLKERVNASGAFILPGGDSQQGPWCTDIGYVYKANNKYGLFNTEKKASTDLVTPSPAPTWGTTLGMSSKFENRMYYLYGAMPGAPKLAYLDTKTLKVTELDWDASAFPTSKTLIGMTIDENGIAWMQRQADYSLYRADLNQAKPVVEKIGTIPSGLQTSFGTSVAQVSLLDISSLGGDKLLYSFKSSGKPSVVVSYEVSVAGNTMGAFNRVSEASIPNTVKIYSLNGLAFAKDGYAYVADQGQPQLKRFQLIKDGKYVAKSTLEDYVQKSAMVDLGSCYYPDVPPVEGGLKVQKSAVDPVTGELLAPGAAAVNKVKVAADGKAEVQYAIRVVNTGTKEAEVPEIQDTFTAPEGFVIKEMTARSESGVPVEGFTKETPVLNPGTLGAGTLKTYFVTVKLTAPSLEAIASAKGECDEMGQGASAGGFFNKVDMEGDKDGSKNNEACIPFEKPKTAKITLIKKIVDQNGAEITGSEPGLPEGFNLEAELAKFNLVATGFSDAGAPLSAVSGAAQANGVAVDNETVAAGNYSLAESMTAPNDGPGNGYYQAGAWDCGDKKLTLVADPGGDNVQRPRLVLPAGGSATCTIKNTFVIPQVHVEKFATNPALATVEGATAKHVGEPLILQKENGEGPAKGDLVYYVRVTNDTEKYVVSSGPVRDYFTMPAGLKIQDGKQVTVDFFNSVDPKGKELAPEQPGGLPTFEPTLEYSPANARLIVSGENGPLLRKIDISEFAYVDSEKPEVKGALLADNVVNLGSAKKPTAADKWVPNETSRYAYFRVTVPVQEVEGGKDDVDSFAHNSSSLGQCESTADGSVPGVQDGVQPKGAVNSASLTDGESDYTPGSGTKETDNNACIPVVKPAFHIEKLAANPTKNPHIGMPVNLDAKEADQRVLKYKVVVTNDTAVGENSDQKFETGQVTDTFKLPAGLKMQDDQNIKVEFEAASGIEAVGMKNSYTEAEFSSGAVLATKITGLAGAGKEGSTATFVITIPVDADESEGDAEPYFSNRENLGQCESESAGEGFIVKPGSEKGAINKVTLVEENPNYTDVPGLVENDNVACIPVEKKIPAKWEVNKTSATNAEGTEFTKPGDNPGAAVKMVEQDGKLVATATYKVTLTNTGKAEQELTSVTDTPTLPDGFKIDEITYQKLSDGEVVSVPNPANKQEFTIPGDREVKVPSQGTVEYKIVVKGSISTEDAAKLQWSASVGDTLNEKTKGVDECELTGNGTPGTGFFNLVSIEGDSDKTEDNDACVPLIPPATNIVIEKTDDSGSTRLTGAQFKIVKATGEPNAYKPGTEEVSLEALTAENKSRVPGADLTINDGQEEGFGRLVSGNLEVGKLYYIQETVSPGQDKKGAKYSLLPEPVLFKVVSAGTVVPVNELGEPLEACGDGDPKCPKGSYEVGKSFYFTAGKITVHDPRVGELPKAGGMGHWTLAGGAMLLIMLSLFAMYRTPGTRRKA</sequence>
<evidence type="ECO:0000259" key="3">
    <source>
        <dbReference type="Pfam" id="PF17802"/>
    </source>
</evidence>